<keyword evidence="2" id="KW-0812">Transmembrane</keyword>
<feature type="transmembrane region" description="Helical" evidence="2">
    <location>
        <begin position="1837"/>
        <end position="1861"/>
    </location>
</feature>
<evidence type="ECO:0000256" key="2">
    <source>
        <dbReference type="SAM" id="Phobius"/>
    </source>
</evidence>
<dbReference type="EMBL" id="JARBHB010000007">
    <property type="protein sequence ID" value="KAJ8880051.1"/>
    <property type="molecule type" value="Genomic_DNA"/>
</dbReference>
<feature type="compositionally biased region" description="Basic and acidic residues" evidence="1">
    <location>
        <begin position="440"/>
        <end position="466"/>
    </location>
</feature>
<gene>
    <name evidence="3" type="ORF">PR048_020674</name>
</gene>
<keyword evidence="2" id="KW-1133">Transmembrane helix</keyword>
<dbReference type="Proteomes" id="UP001159363">
    <property type="component" value="Chromosome 6"/>
</dbReference>
<feature type="region of interest" description="Disordered" evidence="1">
    <location>
        <begin position="421"/>
        <end position="475"/>
    </location>
</feature>
<feature type="compositionally biased region" description="Basic and acidic residues" evidence="1">
    <location>
        <begin position="1755"/>
        <end position="1768"/>
    </location>
</feature>
<feature type="transmembrane region" description="Helical" evidence="2">
    <location>
        <begin position="1617"/>
        <end position="1640"/>
    </location>
</feature>
<reference evidence="3 4" key="1">
    <citation type="submission" date="2023-02" db="EMBL/GenBank/DDBJ databases">
        <title>LHISI_Scaffold_Assembly.</title>
        <authorList>
            <person name="Stuart O.P."/>
            <person name="Cleave R."/>
            <person name="Magrath M.J.L."/>
            <person name="Mikheyev A.S."/>
        </authorList>
    </citation>
    <scope>NUCLEOTIDE SEQUENCE [LARGE SCALE GENOMIC DNA]</scope>
    <source>
        <strain evidence="3">Daus_M_001</strain>
        <tissue evidence="3">Leg muscle</tissue>
    </source>
</reference>
<keyword evidence="4" id="KW-1185">Reference proteome</keyword>
<dbReference type="PANTHER" id="PTHR23304:SF190">
    <property type="match status" value="1"/>
</dbReference>
<evidence type="ECO:0000256" key="1">
    <source>
        <dbReference type="SAM" id="MobiDB-lite"/>
    </source>
</evidence>
<evidence type="ECO:0000313" key="3">
    <source>
        <dbReference type="EMBL" id="KAJ8880051.1"/>
    </source>
</evidence>
<accession>A0ABQ9H6X8</accession>
<feature type="region of interest" description="Disordered" evidence="1">
    <location>
        <begin position="1747"/>
        <end position="1774"/>
    </location>
</feature>
<name>A0ABQ9H6X8_9NEOP</name>
<sequence>MRRETTNCPPPPPLERAPVSRRRQVIDPAGCYLTGVSLTQSPHRALFIFTSRASVTRPRQSLSRSLSLSLSLSVSLCSHEEDQTHNFIALMFRWTLTEIAISSRMNTMNCKTCYICRDTVTGAKLRRDFIGRRPANNKRCRIPQHTSTLSSMARNLYHPLRFDNENRIQSKKGTFLCQCSQSGTCAAYGSYLQPVLYTAATNLCVTQGNFTVEPLQLAAWGRTAFPNITRSSISTLLLPQKERERERIIRRILPVGGRKTPPYLCPRHLIQLRDPDTRLSRAGELAWQSVHYKIEVTYLCDLPLHQYKQRLSLYLHLPSYWLHRTLQRLLLAGRRPMKSRVDCVPTVHLIEWWFLTCNRHPLSDWLREALGKDLSSDWLLRADVVDELHHVGVVVSGSPECCDSSFQNAVKVSKPDELQSMSRQPGQEQTTTHDMAQCKGEGKREIPEKTHRPAGIVRRDPTRDKPGVTSPGIEPDAFVKQEGNSIWPLVRVCLADAEEYSVSRTRAPTSWQVGMEDHCSPHLPVAFSDIYRLLERISRLETRQFRGFVSRQVTIIIDRRLVSVIMTSEWCSSRVLQGGLLQPPLLFISGGRGGIAVRLLPLRRTWFDSRRGRPPPPQIFACGNRVGLCQRSAGFLEYILFPSSFHSGAAPYSPLFTLIGSEHLAVKEQPKYLHTHLHCSSLSSVKCHDYTPVIPETQQGWQRLLRATAQINKHAYSPQTLTPSVFPIFSRIRDSKSDKMLSMEPRVSLLVAVIKRGLCTGLLNTHSRYCLLLTGSRLNKACLNNCPPITTVGENNKCFGVQRACLCDVTERRCLLFMNGEKCSRETTLKRYEGALLAFRERSRGMHTVAMISCYNDLAGEIYCATLHVSVHFRSTVPHCMYPCTSGMHTVALISCYNDLAGEIYCATLHVSMHFRYAYCRSDQLLQCSRGRDLLCHTACIHALQRSTVPHCMYPCTSGMHTVALISCYNDLAGEIYCATLHVSMHFRSTVPHCMYPCTSGMHTVALISCYNVLAGEIYRATLHVSMHFRSPIGWSAVWRGYPELIGERRCDLLVACAAGYSVRSRHESVRVECAGHPGVLAPWMRENSTVGGSPRRLGAMDEGELDVKYSVLSRHESVRVDFAGHPGVLAPWMRENSTVRGSLRRLGAMDEGELDVKYSVLSRHESVRVDFAGHPGVLAPWMRENSTVRGSLRRLGAMDEGELDVKYSVLSRHESVRVDFAGHPGVLAPWMRENSTVRGSPRRLGAMDEGELDVKYSVLSRHESVRVECAGHSGVLGPWMRENSTVRGSLRRLGAMDEGELDVKYSVRSRHESVRVDFAGHPGVLAPWMRENSTLRGSPRRLGAMDEGELDVKYSVLSRHESVRVDFAGHPGVLAPWMRENSTVRGSPRRLGAMDEGELDVKYSVLSRHESVRVECSGHPGVLAPWMRENSPVRGSPRRLGAMDEGELDVKYSVLSRHESVRVECAGHPCAGHPGVLAPWMRENSTLRGSPRRLGAMDEGELDVNLSARWQPSTGDGLVHLPPPPPQVISRDDLLRPVPSPRLQHSASLQKTHLYRGATGRLCQCNGRILPPGSLMRECFAVTTYKTQPACLESLFWELTHLLALRTQSRCVIFGYAWTVILFARGLHLFLISLFHLGAMSGEKVTRAMLSGISVNLIGPLSCLETCLHSGIQDVVIVWVEFACYTGDYATDMPGLLLSLNATRPNTRSSCRQRRPRDGDINTQTLSIPAVMFTWEQKNLTNNTYTNNTTLTPKQHEHEHRTHDGHLTKRRLLSAPLSPERMAGVTEVSMEQRRNEGGGGTGDPKKTRRPEAPSGMIPTCENPAVNPVRIGGRRRFALVLECFFVLTPLLECFFVLAPVLTPVLECFFVLIPVLTPVLEWHGKGKNVLATGIDWEEQKMRDVPEKYWFSSSLALYQKTHLCSLGISRSLLLGRSALLFVNKHNSSTRCPGASAHADLPKSRVSSLNVSSRQRLRIHPLPPSINPLRRVCDNKFRSHPRRVNSQTREGGKPTGNSLLSLGFAFNKRATRANRGGGGGGGGVLHPQHCDTSFASPLTPDNNSNSKETLSCRRDTLRELVPEGSLAIKQLTCAGKYISERNTVEYRGETAPSAANTCSIRNTFSPAARPIGDISQRAVAIHRMCTAPSKGPQLSCCHKITSTLHVSIHLSFSDWLCEALGNGPCVWLATAFMERFPIGWEDDGSRYNGLFHICIPTCSVAGASAHLSAATSANGERLSIRTRYRPMCGIDPLACCSVPTTRCNYFLGKCPPVCFTRAAMHGSLPSMYVLHYTLLHYEVMHAEFGSTKMAAREKRERHHIWPRPDTVNLTRITSDERFPASLACKNPNVRKTNRRVELLRGNARPRATRITAAHWSCVTHTSYILDLAPSDLHVFDNATFYRQGMENLISH</sequence>
<feature type="region of interest" description="Disordered" evidence="1">
    <location>
        <begin position="1"/>
        <end position="20"/>
    </location>
</feature>
<protein>
    <submittedName>
        <fullName evidence="3">Uncharacterized protein</fullName>
    </submittedName>
</protein>
<feature type="compositionally biased region" description="Polar residues" evidence="1">
    <location>
        <begin position="421"/>
        <end position="434"/>
    </location>
</feature>
<dbReference type="PANTHER" id="PTHR23304">
    <property type="entry name" value="SPOT2-RELATED"/>
    <property type="match status" value="1"/>
</dbReference>
<feature type="region of interest" description="Disordered" evidence="1">
    <location>
        <begin position="1786"/>
        <end position="1821"/>
    </location>
</feature>
<organism evidence="3 4">
    <name type="scientific">Dryococelus australis</name>
    <dbReference type="NCBI Taxonomy" id="614101"/>
    <lineage>
        <taxon>Eukaryota</taxon>
        <taxon>Metazoa</taxon>
        <taxon>Ecdysozoa</taxon>
        <taxon>Arthropoda</taxon>
        <taxon>Hexapoda</taxon>
        <taxon>Insecta</taxon>
        <taxon>Pterygota</taxon>
        <taxon>Neoptera</taxon>
        <taxon>Polyneoptera</taxon>
        <taxon>Phasmatodea</taxon>
        <taxon>Verophasmatodea</taxon>
        <taxon>Anareolatae</taxon>
        <taxon>Phasmatidae</taxon>
        <taxon>Eurycanthinae</taxon>
        <taxon>Dryococelus</taxon>
    </lineage>
</organism>
<comment type="caution">
    <text evidence="3">The sequence shown here is derived from an EMBL/GenBank/DDBJ whole genome shotgun (WGS) entry which is preliminary data.</text>
</comment>
<evidence type="ECO:0000313" key="4">
    <source>
        <dbReference type="Proteomes" id="UP001159363"/>
    </source>
</evidence>
<keyword evidence="2" id="KW-0472">Membrane</keyword>
<proteinExistence type="predicted"/>